<dbReference type="AlphaFoldDB" id="A0A166V6X4"/>
<proteinExistence type="predicted"/>
<dbReference type="OrthoDB" id="2336871at2759"/>
<dbReference type="STRING" id="436010.A0A166V6X4"/>
<feature type="compositionally biased region" description="Low complexity" evidence="1">
    <location>
        <begin position="387"/>
        <end position="396"/>
    </location>
</feature>
<evidence type="ECO:0000313" key="3">
    <source>
        <dbReference type="EMBL" id="KZP32403.1"/>
    </source>
</evidence>
<organism evidence="3 4">
    <name type="scientific">Athelia psychrophila</name>
    <dbReference type="NCBI Taxonomy" id="1759441"/>
    <lineage>
        <taxon>Eukaryota</taxon>
        <taxon>Fungi</taxon>
        <taxon>Dikarya</taxon>
        <taxon>Basidiomycota</taxon>
        <taxon>Agaricomycotina</taxon>
        <taxon>Agaricomycetes</taxon>
        <taxon>Agaricomycetidae</taxon>
        <taxon>Atheliales</taxon>
        <taxon>Atheliaceae</taxon>
        <taxon>Athelia</taxon>
    </lineage>
</organism>
<dbReference type="PANTHER" id="PTHR34587:SF2">
    <property type="entry name" value="G-PROTEIN COUPLED RECEPTORS FAMILY 1 PROFILE DOMAIN-CONTAINING PROTEIN"/>
    <property type="match status" value="1"/>
</dbReference>
<feature type="compositionally biased region" description="Low complexity" evidence="1">
    <location>
        <begin position="144"/>
        <end position="167"/>
    </location>
</feature>
<feature type="compositionally biased region" description="Polar residues" evidence="1">
    <location>
        <begin position="115"/>
        <end position="128"/>
    </location>
</feature>
<feature type="signal peptide" evidence="2">
    <location>
        <begin position="1"/>
        <end position="16"/>
    </location>
</feature>
<keyword evidence="4" id="KW-1185">Reference proteome</keyword>
<dbReference type="EMBL" id="KV417486">
    <property type="protein sequence ID" value="KZP32403.1"/>
    <property type="molecule type" value="Genomic_DNA"/>
</dbReference>
<accession>A0A166V6X4</accession>
<feature type="chain" id="PRO_5007881003" description="Carbohydrate-binding module family 19 domain-containing protein" evidence="2">
    <location>
        <begin position="17"/>
        <end position="415"/>
    </location>
</feature>
<evidence type="ECO:0000256" key="1">
    <source>
        <dbReference type="SAM" id="MobiDB-lite"/>
    </source>
</evidence>
<evidence type="ECO:0008006" key="5">
    <source>
        <dbReference type="Google" id="ProtNLM"/>
    </source>
</evidence>
<reference evidence="3 4" key="1">
    <citation type="journal article" date="2016" name="Mol. Biol. Evol.">
        <title>Comparative Genomics of Early-Diverging Mushroom-Forming Fungi Provides Insights into the Origins of Lignocellulose Decay Capabilities.</title>
        <authorList>
            <person name="Nagy L.G."/>
            <person name="Riley R."/>
            <person name="Tritt A."/>
            <person name="Adam C."/>
            <person name="Daum C."/>
            <person name="Floudas D."/>
            <person name="Sun H."/>
            <person name="Yadav J.S."/>
            <person name="Pangilinan J."/>
            <person name="Larsson K.H."/>
            <person name="Matsuura K."/>
            <person name="Barry K."/>
            <person name="Labutti K."/>
            <person name="Kuo R."/>
            <person name="Ohm R.A."/>
            <person name="Bhattacharya S.S."/>
            <person name="Shirouzu T."/>
            <person name="Yoshinaga Y."/>
            <person name="Martin F.M."/>
            <person name="Grigoriev I.V."/>
            <person name="Hibbett D.S."/>
        </authorList>
    </citation>
    <scope>NUCLEOTIDE SEQUENCE [LARGE SCALE GENOMIC DNA]</scope>
    <source>
        <strain evidence="3 4">CBS 109695</strain>
    </source>
</reference>
<dbReference type="PANTHER" id="PTHR34587">
    <property type="entry name" value="VWFA DOMAIN-CONTAINING PROTEIN"/>
    <property type="match status" value="1"/>
</dbReference>
<feature type="region of interest" description="Disordered" evidence="1">
    <location>
        <begin position="383"/>
        <end position="415"/>
    </location>
</feature>
<dbReference type="Proteomes" id="UP000076532">
    <property type="component" value="Unassembled WGS sequence"/>
</dbReference>
<gene>
    <name evidence="3" type="ORF">FIBSPDRAFT_812756</name>
</gene>
<protein>
    <recommendedName>
        <fullName evidence="5">Carbohydrate-binding module family 19 domain-containing protein</fullName>
    </recommendedName>
</protein>
<dbReference type="InterPro" id="IPR053216">
    <property type="entry name" value="Appressorial_penetr-assoc"/>
</dbReference>
<feature type="region of interest" description="Disordered" evidence="1">
    <location>
        <begin position="115"/>
        <end position="169"/>
    </location>
</feature>
<feature type="compositionally biased region" description="Basic and acidic residues" evidence="1">
    <location>
        <begin position="132"/>
        <end position="143"/>
    </location>
</feature>
<evidence type="ECO:0000313" key="4">
    <source>
        <dbReference type="Proteomes" id="UP000076532"/>
    </source>
</evidence>
<sequence length="415" mass="42350">MRSFALVVLYLALASSSRPLRRASFTKQNGEDAISMNNKFASLTASSTCTTGENACVGSSFAQCVGGKFVTTACASGEICAALPLVNSAGTSIACTTQADLDTRIAATGAQTGNQLSTETMTAASETNAARAVEKADAKESSTKKSTSAKTTSAEKSSSTSKGASGDIQSSLTLDSSVIASGFAKDGQQTPAAGQVASITSKNNFINFCASTKQAITNGAQVKTGSCNPAPMGSIPSSTNMPSCKFSNPKNMDIIKENTAFDVTMNIINMETGNFVNAASNYFSAPQQVNAQGQIIGHSHIVMEALTSMTQTTPTDPSKFAFFLGLNAAAENGVLTGAVTKGLPAGTYKLTSINTAANHQPVLVPVAQHGSTEDVVYFTVTADGKSDGSTSAAATKTTEKASKSTTGSKKGGKGN</sequence>
<keyword evidence="2" id="KW-0732">Signal</keyword>
<evidence type="ECO:0000256" key="2">
    <source>
        <dbReference type="SAM" id="SignalP"/>
    </source>
</evidence>
<name>A0A166V6X4_9AGAM</name>